<proteinExistence type="predicted"/>
<feature type="compositionally biased region" description="Acidic residues" evidence="1">
    <location>
        <begin position="99"/>
        <end position="118"/>
    </location>
</feature>
<feature type="non-terminal residue" evidence="2">
    <location>
        <position position="207"/>
    </location>
</feature>
<gene>
    <name evidence="2" type="ORF">P7K49_014162</name>
</gene>
<evidence type="ECO:0000313" key="3">
    <source>
        <dbReference type="Proteomes" id="UP001266305"/>
    </source>
</evidence>
<evidence type="ECO:0000313" key="2">
    <source>
        <dbReference type="EMBL" id="KAK2108997.1"/>
    </source>
</evidence>
<dbReference type="EMBL" id="JASSZA010000006">
    <property type="protein sequence ID" value="KAK2108997.1"/>
    <property type="molecule type" value="Genomic_DNA"/>
</dbReference>
<dbReference type="Proteomes" id="UP001266305">
    <property type="component" value="Unassembled WGS sequence"/>
</dbReference>
<feature type="compositionally biased region" description="Low complexity" evidence="1">
    <location>
        <begin position="152"/>
        <end position="170"/>
    </location>
</feature>
<accession>A0ABQ9VL28</accession>
<evidence type="ECO:0000256" key="1">
    <source>
        <dbReference type="SAM" id="MobiDB-lite"/>
    </source>
</evidence>
<organism evidence="2 3">
    <name type="scientific">Saguinus oedipus</name>
    <name type="common">Cotton-top tamarin</name>
    <name type="synonym">Oedipomidas oedipus</name>
    <dbReference type="NCBI Taxonomy" id="9490"/>
    <lineage>
        <taxon>Eukaryota</taxon>
        <taxon>Metazoa</taxon>
        <taxon>Chordata</taxon>
        <taxon>Craniata</taxon>
        <taxon>Vertebrata</taxon>
        <taxon>Euteleostomi</taxon>
        <taxon>Mammalia</taxon>
        <taxon>Eutheria</taxon>
        <taxon>Euarchontoglires</taxon>
        <taxon>Primates</taxon>
        <taxon>Haplorrhini</taxon>
        <taxon>Platyrrhini</taxon>
        <taxon>Cebidae</taxon>
        <taxon>Callitrichinae</taxon>
        <taxon>Saguinus</taxon>
    </lineage>
</organism>
<feature type="region of interest" description="Disordered" evidence="1">
    <location>
        <begin position="1"/>
        <end position="207"/>
    </location>
</feature>
<name>A0ABQ9VL28_SAGOE</name>
<feature type="compositionally biased region" description="Pro residues" evidence="1">
    <location>
        <begin position="17"/>
        <end position="30"/>
    </location>
</feature>
<reference evidence="2 3" key="1">
    <citation type="submission" date="2023-05" db="EMBL/GenBank/DDBJ databases">
        <title>B98-5 Cell Line De Novo Hybrid Assembly: An Optical Mapping Approach.</title>
        <authorList>
            <person name="Kananen K."/>
            <person name="Auerbach J.A."/>
            <person name="Kautto E."/>
            <person name="Blachly J.S."/>
        </authorList>
    </citation>
    <scope>NUCLEOTIDE SEQUENCE [LARGE SCALE GENOMIC DNA]</scope>
    <source>
        <strain evidence="2">B95-8</strain>
        <tissue evidence="2">Cell line</tissue>
    </source>
</reference>
<comment type="caution">
    <text evidence="2">The sequence shown here is derived from an EMBL/GenBank/DDBJ whole genome shotgun (WGS) entry which is preliminary data.</text>
</comment>
<sequence>MKAAPQGKSKVCAGGSPPSPALPPGAPARPPAGQGAQHSRLWAPRARTHQSLQSHRRSLWEPPSPELPERKKDGGVCLETTHSSVWQPGGDSGSSALKDEEEEEEKEEEEEEEEEETAQSDAICCTPLRSHWLPGASGCHGARGRGASGSHLAPRLPRQLLPAAPSFSLSLPPPFAWHPQDPQLSPLPRMSGRGSAALDLSSSAPHN</sequence>
<keyword evidence="3" id="KW-1185">Reference proteome</keyword>
<protein>
    <submittedName>
        <fullName evidence="2">Uncharacterized protein</fullName>
    </submittedName>
</protein>